<sequence length="32" mass="3546">MSEELEGYKLRQSSGPTSRTKTTLRPPPSSSH</sequence>
<evidence type="ECO:0000313" key="2">
    <source>
        <dbReference type="EMBL" id="JAE38681.1"/>
    </source>
</evidence>
<reference evidence="2" key="2">
    <citation type="journal article" date="2015" name="Data Brief">
        <title>Shoot transcriptome of the giant reed, Arundo donax.</title>
        <authorList>
            <person name="Barrero R.A."/>
            <person name="Guerrero F.D."/>
            <person name="Moolhuijzen P."/>
            <person name="Goolsby J.A."/>
            <person name="Tidwell J."/>
            <person name="Bellgard S.E."/>
            <person name="Bellgard M.I."/>
        </authorList>
    </citation>
    <scope>NUCLEOTIDE SEQUENCE</scope>
    <source>
        <tissue evidence="2">Shoot tissue taken approximately 20 cm above the soil surface</tissue>
    </source>
</reference>
<feature type="compositionally biased region" description="Polar residues" evidence="1">
    <location>
        <begin position="11"/>
        <end position="23"/>
    </location>
</feature>
<dbReference type="AlphaFoldDB" id="A0A0A9HUZ4"/>
<reference evidence="2" key="1">
    <citation type="submission" date="2014-09" db="EMBL/GenBank/DDBJ databases">
        <authorList>
            <person name="Magalhaes I.L.F."/>
            <person name="Oliveira U."/>
            <person name="Santos F.R."/>
            <person name="Vidigal T.H.D.A."/>
            <person name="Brescovit A.D."/>
            <person name="Santos A.J."/>
        </authorList>
    </citation>
    <scope>NUCLEOTIDE SEQUENCE</scope>
    <source>
        <tissue evidence="2">Shoot tissue taken approximately 20 cm above the soil surface</tissue>
    </source>
</reference>
<name>A0A0A9HUZ4_ARUDO</name>
<evidence type="ECO:0000256" key="1">
    <source>
        <dbReference type="SAM" id="MobiDB-lite"/>
    </source>
</evidence>
<feature type="region of interest" description="Disordered" evidence="1">
    <location>
        <begin position="1"/>
        <end position="32"/>
    </location>
</feature>
<accession>A0A0A9HUZ4</accession>
<organism evidence="2">
    <name type="scientific">Arundo donax</name>
    <name type="common">Giant reed</name>
    <name type="synonym">Donax arundinaceus</name>
    <dbReference type="NCBI Taxonomy" id="35708"/>
    <lineage>
        <taxon>Eukaryota</taxon>
        <taxon>Viridiplantae</taxon>
        <taxon>Streptophyta</taxon>
        <taxon>Embryophyta</taxon>
        <taxon>Tracheophyta</taxon>
        <taxon>Spermatophyta</taxon>
        <taxon>Magnoliopsida</taxon>
        <taxon>Liliopsida</taxon>
        <taxon>Poales</taxon>
        <taxon>Poaceae</taxon>
        <taxon>PACMAD clade</taxon>
        <taxon>Arundinoideae</taxon>
        <taxon>Arundineae</taxon>
        <taxon>Arundo</taxon>
    </lineage>
</organism>
<proteinExistence type="predicted"/>
<protein>
    <submittedName>
        <fullName evidence="2">Uncharacterized protein</fullName>
    </submittedName>
</protein>
<dbReference type="EMBL" id="GBRH01159215">
    <property type="protein sequence ID" value="JAE38681.1"/>
    <property type="molecule type" value="Transcribed_RNA"/>
</dbReference>